<evidence type="ECO:0000313" key="4">
    <source>
        <dbReference type="Proteomes" id="UP000295328"/>
    </source>
</evidence>
<dbReference type="EMBL" id="SCWE01000057">
    <property type="protein sequence ID" value="TDM00777.1"/>
    <property type="molecule type" value="Genomic_DNA"/>
</dbReference>
<dbReference type="InterPro" id="IPR044946">
    <property type="entry name" value="Restrct_endonuc_typeI_TRD_sf"/>
</dbReference>
<dbReference type="Gene3D" id="3.90.220.20">
    <property type="entry name" value="DNA methylase specificity domains"/>
    <property type="match status" value="1"/>
</dbReference>
<gene>
    <name evidence="3" type="ORF">ERX37_11345</name>
</gene>
<dbReference type="GO" id="GO:0003677">
    <property type="term" value="F:DNA binding"/>
    <property type="evidence" value="ECO:0007669"/>
    <property type="project" value="UniProtKB-KW"/>
</dbReference>
<dbReference type="AlphaFoldDB" id="A0A4R6BH66"/>
<organism evidence="3 4">
    <name type="scientific">Macrococcus hajekii</name>
    <dbReference type="NCBI Taxonomy" id="198482"/>
    <lineage>
        <taxon>Bacteria</taxon>
        <taxon>Bacillati</taxon>
        <taxon>Bacillota</taxon>
        <taxon>Bacilli</taxon>
        <taxon>Bacillales</taxon>
        <taxon>Staphylococcaceae</taxon>
        <taxon>Macrococcus</taxon>
    </lineage>
</organism>
<sequence>MSEKNENIPKRRFKEFENAPAWEQRKVEDMCEVSTGKGNTKDKSVNGKYPFYVRSENIEKSD</sequence>
<evidence type="ECO:0000256" key="2">
    <source>
        <dbReference type="ARBA" id="ARBA00023125"/>
    </source>
</evidence>
<keyword evidence="3" id="KW-0255">Endonuclease</keyword>
<keyword evidence="2" id="KW-0238">DNA-binding</keyword>
<reference evidence="3 4" key="1">
    <citation type="submission" date="2019-01" db="EMBL/GenBank/DDBJ databases">
        <title>Draft genome sequences of the type strains of six Macrococcus species.</title>
        <authorList>
            <person name="Mazhar S."/>
            <person name="Altermann E."/>
            <person name="Hill C."/>
            <person name="Mcauliffe O."/>
        </authorList>
    </citation>
    <scope>NUCLEOTIDE SEQUENCE [LARGE SCALE GENOMIC DNA]</scope>
    <source>
        <strain evidence="3 4">CCM4809</strain>
    </source>
</reference>
<name>A0A4R6BH66_9STAP</name>
<feature type="non-terminal residue" evidence="3">
    <location>
        <position position="62"/>
    </location>
</feature>
<keyword evidence="3" id="KW-0540">Nuclease</keyword>
<evidence type="ECO:0000256" key="1">
    <source>
        <dbReference type="ARBA" id="ARBA00022747"/>
    </source>
</evidence>
<keyword evidence="3" id="KW-0378">Hydrolase</keyword>
<dbReference type="Proteomes" id="UP000295328">
    <property type="component" value="Unassembled WGS sequence"/>
</dbReference>
<proteinExistence type="predicted"/>
<protein>
    <submittedName>
        <fullName evidence="3">Restriction endonuclease subunit S</fullName>
    </submittedName>
</protein>
<dbReference type="GO" id="GO:0009307">
    <property type="term" value="P:DNA restriction-modification system"/>
    <property type="evidence" value="ECO:0007669"/>
    <property type="project" value="UniProtKB-KW"/>
</dbReference>
<keyword evidence="4" id="KW-1185">Reference proteome</keyword>
<dbReference type="GO" id="GO:0004519">
    <property type="term" value="F:endonuclease activity"/>
    <property type="evidence" value="ECO:0007669"/>
    <property type="project" value="UniProtKB-KW"/>
</dbReference>
<accession>A0A4R6BH66</accession>
<dbReference type="SUPFAM" id="SSF116734">
    <property type="entry name" value="DNA methylase specificity domain"/>
    <property type="match status" value="1"/>
</dbReference>
<comment type="caution">
    <text evidence="3">The sequence shown here is derived from an EMBL/GenBank/DDBJ whole genome shotgun (WGS) entry which is preliminary data.</text>
</comment>
<evidence type="ECO:0000313" key="3">
    <source>
        <dbReference type="EMBL" id="TDM00777.1"/>
    </source>
</evidence>
<keyword evidence="1" id="KW-0680">Restriction system</keyword>